<accession>A0ABV4TTL8</accession>
<dbReference type="InterPro" id="IPR001915">
    <property type="entry name" value="Peptidase_M48"/>
</dbReference>
<dbReference type="SUPFAM" id="SSF48452">
    <property type="entry name" value="TPR-like"/>
    <property type="match status" value="1"/>
</dbReference>
<dbReference type="PANTHER" id="PTHR22726:SF1">
    <property type="entry name" value="METALLOENDOPEPTIDASE OMA1, MITOCHONDRIAL"/>
    <property type="match status" value="1"/>
</dbReference>
<dbReference type="Proteomes" id="UP001575181">
    <property type="component" value="Unassembled WGS sequence"/>
</dbReference>
<dbReference type="PANTHER" id="PTHR22726">
    <property type="entry name" value="METALLOENDOPEPTIDASE OMA1"/>
    <property type="match status" value="1"/>
</dbReference>
<keyword evidence="3" id="KW-0479">Metal-binding</keyword>
<comment type="cofactor">
    <cofactor evidence="1">
        <name>Zn(2+)</name>
        <dbReference type="ChEBI" id="CHEBI:29105"/>
    </cofactor>
</comment>
<feature type="domain" description="Peptidase M48" evidence="8">
    <location>
        <begin position="81"/>
        <end position="267"/>
    </location>
</feature>
<evidence type="ECO:0000256" key="7">
    <source>
        <dbReference type="SAM" id="SignalP"/>
    </source>
</evidence>
<keyword evidence="2" id="KW-0645">Protease</keyword>
<keyword evidence="4 9" id="KW-0378">Hydrolase</keyword>
<dbReference type="Gene3D" id="1.25.40.10">
    <property type="entry name" value="Tetratricopeptide repeat domain"/>
    <property type="match status" value="1"/>
</dbReference>
<evidence type="ECO:0000259" key="8">
    <source>
        <dbReference type="Pfam" id="PF01435"/>
    </source>
</evidence>
<dbReference type="EC" id="3.4.24.-" evidence="9"/>
<keyword evidence="6 9" id="KW-0482">Metalloprotease</keyword>
<dbReference type="EMBL" id="JBGUAW010000002">
    <property type="protein sequence ID" value="MFA9459863.1"/>
    <property type="molecule type" value="Genomic_DNA"/>
</dbReference>
<evidence type="ECO:0000256" key="6">
    <source>
        <dbReference type="ARBA" id="ARBA00023049"/>
    </source>
</evidence>
<evidence type="ECO:0000256" key="2">
    <source>
        <dbReference type="ARBA" id="ARBA00022670"/>
    </source>
</evidence>
<evidence type="ECO:0000313" key="9">
    <source>
        <dbReference type="EMBL" id="MFA9459863.1"/>
    </source>
</evidence>
<dbReference type="Pfam" id="PF14559">
    <property type="entry name" value="TPR_19"/>
    <property type="match status" value="2"/>
</dbReference>
<protein>
    <submittedName>
        <fullName evidence="9">M48 family metalloprotease</fullName>
        <ecNumber evidence="9">3.4.24.-</ecNumber>
    </submittedName>
</protein>
<comment type="caution">
    <text evidence="9">The sequence shown here is derived from an EMBL/GenBank/DDBJ whole genome shotgun (WGS) entry which is preliminary data.</text>
</comment>
<keyword evidence="7" id="KW-0732">Signal</keyword>
<reference evidence="9 10" key="1">
    <citation type="submission" date="2024-08" db="EMBL/GenBank/DDBJ databases">
        <title>Whole-genome sequencing of halo(alkali)philic microorganisms from hypersaline lakes.</title>
        <authorList>
            <person name="Sorokin D.Y."/>
            <person name="Merkel A.Y."/>
            <person name="Messina E."/>
            <person name="Yakimov M."/>
        </authorList>
    </citation>
    <scope>NUCLEOTIDE SEQUENCE [LARGE SCALE GENOMIC DNA]</scope>
    <source>
        <strain evidence="9 10">Cl-TMA</strain>
    </source>
</reference>
<evidence type="ECO:0000256" key="4">
    <source>
        <dbReference type="ARBA" id="ARBA00022801"/>
    </source>
</evidence>
<gene>
    <name evidence="9" type="ORF">ACERLL_03380</name>
</gene>
<proteinExistence type="predicted"/>
<sequence>MATMPHLRTSLRTRKARRVLAALLMGLLGSAPTVSADQLPSLGSQTGGALTATQEREIGKRFLSRAQRQLTFVQDPEILEYVRTIGHRIAAQTDFHAYPFHFYVVQDPSLNAFAVPGGYIFLHSGLIEATDSAAELAGVLAHEIAHITQRHMARQVAASQQTQLESLLLVLAGVMAGMQGQGEAAQALVAGASAYSQQEMLSYSRSHEHEADRLGVGYLAASGFDPEGLPAFLEELQNWAQLQGQSPPAYMSTHPLTTNRISDARNRASRMQAASASTPLGEDTFQRIRARMRAISAESSQEAYNHFREAVKRRPQDHSARYGLALAARFSGRTEEAIGILRGLMEDAPEEVAYRSALAELLLSAGRPGGAVQAIRSALELRPDAPELREQLGEAQLAEGNASEALRTLVEVTRDYPDRASAHRALAEAYARTDQPIQAHRAEAEARWLLGQRAEALEQLRLAERLAQEQSSDQLGLIRARIKELQL</sequence>
<name>A0ABV4TTL8_9GAMM</name>
<dbReference type="CDD" id="cd07333">
    <property type="entry name" value="M48C_bepA_like"/>
    <property type="match status" value="1"/>
</dbReference>
<evidence type="ECO:0000256" key="3">
    <source>
        <dbReference type="ARBA" id="ARBA00022723"/>
    </source>
</evidence>
<keyword evidence="5" id="KW-0862">Zinc</keyword>
<feature type="chain" id="PRO_5046829838" evidence="7">
    <location>
        <begin position="37"/>
        <end position="487"/>
    </location>
</feature>
<dbReference type="Gene3D" id="3.30.2010.10">
    <property type="entry name" value="Metalloproteases ('zincins'), catalytic domain"/>
    <property type="match status" value="1"/>
</dbReference>
<feature type="signal peptide" evidence="7">
    <location>
        <begin position="1"/>
        <end position="36"/>
    </location>
</feature>
<evidence type="ECO:0000256" key="1">
    <source>
        <dbReference type="ARBA" id="ARBA00001947"/>
    </source>
</evidence>
<dbReference type="Pfam" id="PF01435">
    <property type="entry name" value="Peptidase_M48"/>
    <property type="match status" value="1"/>
</dbReference>
<dbReference type="InterPro" id="IPR051156">
    <property type="entry name" value="Mito/Outer_Membr_Metalloprot"/>
</dbReference>
<evidence type="ECO:0000313" key="10">
    <source>
        <dbReference type="Proteomes" id="UP001575181"/>
    </source>
</evidence>
<evidence type="ECO:0000256" key="5">
    <source>
        <dbReference type="ARBA" id="ARBA00022833"/>
    </source>
</evidence>
<dbReference type="InterPro" id="IPR011990">
    <property type="entry name" value="TPR-like_helical_dom_sf"/>
</dbReference>
<dbReference type="GO" id="GO:0008237">
    <property type="term" value="F:metallopeptidase activity"/>
    <property type="evidence" value="ECO:0007669"/>
    <property type="project" value="UniProtKB-KW"/>
</dbReference>
<dbReference type="RefSeq" id="WP_373654648.1">
    <property type="nucleotide sequence ID" value="NZ_JBGUAW010000002.1"/>
</dbReference>
<keyword evidence="10" id="KW-1185">Reference proteome</keyword>
<organism evidence="9 10">
    <name type="scientific">Thiohalorhabdus methylotrophus</name>
    <dbReference type="NCBI Taxonomy" id="3242694"/>
    <lineage>
        <taxon>Bacteria</taxon>
        <taxon>Pseudomonadati</taxon>
        <taxon>Pseudomonadota</taxon>
        <taxon>Gammaproteobacteria</taxon>
        <taxon>Thiohalorhabdales</taxon>
        <taxon>Thiohalorhabdaceae</taxon>
        <taxon>Thiohalorhabdus</taxon>
    </lineage>
</organism>